<comment type="caution">
    <text evidence="1">The sequence shown here is derived from an EMBL/GenBank/DDBJ whole genome shotgun (WGS) entry which is preliminary data.</text>
</comment>
<organism evidence="1 2">
    <name type="scientific">Hohaiivirga grylli</name>
    <dbReference type="NCBI Taxonomy" id="3133970"/>
    <lineage>
        <taxon>Bacteria</taxon>
        <taxon>Pseudomonadati</taxon>
        <taxon>Pseudomonadota</taxon>
        <taxon>Alphaproteobacteria</taxon>
        <taxon>Hyphomicrobiales</taxon>
        <taxon>Methylobacteriaceae</taxon>
        <taxon>Hohaiivirga</taxon>
    </lineage>
</organism>
<sequence length="115" mass="12807">MVALTRSEMTVVPAPSAVKTRSFARRALFIPASKLVHAQMMRSHMRRAQAIGTNSNAMMSLSHMMDEGPDSRPARTMPTIELQIAMLRVHHGKQDAYRFVPPGRNTGCGRTWSKS</sequence>
<evidence type="ECO:0000313" key="2">
    <source>
        <dbReference type="Proteomes" id="UP001418637"/>
    </source>
</evidence>
<accession>A0ABV0BMC6</accession>
<keyword evidence="2" id="KW-1185">Reference proteome</keyword>
<protein>
    <submittedName>
        <fullName evidence="1">Uncharacterized protein</fullName>
    </submittedName>
</protein>
<reference evidence="1 2" key="1">
    <citation type="submission" date="2024-04" db="EMBL/GenBank/DDBJ databases">
        <title>A novel species isolated from cricket.</title>
        <authorList>
            <person name="Wang H.-C."/>
        </authorList>
    </citation>
    <scope>NUCLEOTIDE SEQUENCE [LARGE SCALE GENOMIC DNA]</scope>
    <source>
        <strain evidence="1 2">WL0021</strain>
    </source>
</reference>
<gene>
    <name evidence="1" type="ORF">WJT86_07835</name>
</gene>
<dbReference type="EMBL" id="JBBYXI010000002">
    <property type="protein sequence ID" value="MEN3930967.1"/>
    <property type="molecule type" value="Genomic_DNA"/>
</dbReference>
<name>A0ABV0BMC6_9HYPH</name>
<proteinExistence type="predicted"/>
<evidence type="ECO:0000313" key="1">
    <source>
        <dbReference type="EMBL" id="MEN3930967.1"/>
    </source>
</evidence>
<dbReference type="Proteomes" id="UP001418637">
    <property type="component" value="Unassembled WGS sequence"/>
</dbReference>